<feature type="region of interest" description="Disordered" evidence="1">
    <location>
        <begin position="21"/>
        <end position="44"/>
    </location>
</feature>
<sequence length="148" mass="16318">MAIRDTGGRDFLVRQVEAGSARQLGAHGQPSQQQRPELTEGRRNRPLRRLGAVTVGVSSPVRGPLLERLIHANMEWRPADPGFRQRCSSFSLSVFVTRQFVTAGARRRSLRVSGFSERVRFRGRSSDGYATVCDLANADGKVQAITPA</sequence>
<name>A0ABM7ZTJ3_STRNI</name>
<dbReference type="EMBL" id="AP026073">
    <property type="protein sequence ID" value="BDM69703.1"/>
    <property type="molecule type" value="Genomic_DNA"/>
</dbReference>
<accession>A0ABM7ZTJ3</accession>
<evidence type="ECO:0000313" key="3">
    <source>
        <dbReference type="Proteomes" id="UP001059597"/>
    </source>
</evidence>
<proteinExistence type="predicted"/>
<organism evidence="2 3">
    <name type="scientific">Streptomyces nigrescens</name>
    <dbReference type="NCBI Taxonomy" id="1920"/>
    <lineage>
        <taxon>Bacteria</taxon>
        <taxon>Bacillati</taxon>
        <taxon>Actinomycetota</taxon>
        <taxon>Actinomycetes</taxon>
        <taxon>Kitasatosporales</taxon>
        <taxon>Streptomycetaceae</taxon>
        <taxon>Streptomyces</taxon>
    </lineage>
</organism>
<dbReference type="Proteomes" id="UP001059597">
    <property type="component" value="Chromosome"/>
</dbReference>
<reference evidence="2" key="1">
    <citation type="submission" date="2022-06" db="EMBL/GenBank/DDBJ databases">
        <title>Complete genome sequence of Streptomyces nigrescens HEK616.</title>
        <authorList>
            <person name="Asamizu S."/>
            <person name="Onaka H."/>
        </authorList>
    </citation>
    <scope>NUCLEOTIDE SEQUENCE</scope>
    <source>
        <strain evidence="2">HEK616</strain>
    </source>
</reference>
<evidence type="ECO:0000313" key="2">
    <source>
        <dbReference type="EMBL" id="BDM69703.1"/>
    </source>
</evidence>
<protein>
    <submittedName>
        <fullName evidence="2">Uncharacterized protein</fullName>
    </submittedName>
</protein>
<gene>
    <name evidence="2" type="ORF">HEK616_31900</name>
</gene>
<keyword evidence="3" id="KW-1185">Reference proteome</keyword>
<evidence type="ECO:0000256" key="1">
    <source>
        <dbReference type="SAM" id="MobiDB-lite"/>
    </source>
</evidence>